<protein>
    <recommendedName>
        <fullName evidence="4">DUF3309 domain-containing protein</fullName>
    </recommendedName>
</protein>
<evidence type="ECO:0000313" key="3">
    <source>
        <dbReference type="Proteomes" id="UP001500212"/>
    </source>
</evidence>
<dbReference type="RefSeq" id="WP_345355103.1">
    <property type="nucleotide sequence ID" value="NZ_BAABHJ010000008.1"/>
</dbReference>
<comment type="caution">
    <text evidence="2">The sequence shown here is derived from an EMBL/GenBank/DDBJ whole genome shotgun (WGS) entry which is preliminary data.</text>
</comment>
<name>A0ABP8TLJ3_9ACTN</name>
<proteinExistence type="predicted"/>
<reference evidence="3" key="1">
    <citation type="journal article" date="2019" name="Int. J. Syst. Evol. Microbiol.">
        <title>The Global Catalogue of Microorganisms (GCM) 10K type strain sequencing project: providing services to taxonomists for standard genome sequencing and annotation.</title>
        <authorList>
            <consortium name="The Broad Institute Genomics Platform"/>
            <consortium name="The Broad Institute Genome Sequencing Center for Infectious Disease"/>
            <person name="Wu L."/>
            <person name="Ma J."/>
        </authorList>
    </citation>
    <scope>NUCLEOTIDE SEQUENCE [LARGE SCALE GENOMIC DNA]</scope>
    <source>
        <strain evidence="3">JCM 17938</strain>
    </source>
</reference>
<evidence type="ECO:0000313" key="2">
    <source>
        <dbReference type="EMBL" id="GAA4609149.1"/>
    </source>
</evidence>
<evidence type="ECO:0000256" key="1">
    <source>
        <dbReference type="SAM" id="Phobius"/>
    </source>
</evidence>
<dbReference type="EMBL" id="BAABHJ010000008">
    <property type="protein sequence ID" value="GAA4609149.1"/>
    <property type="molecule type" value="Genomic_DNA"/>
</dbReference>
<dbReference type="Proteomes" id="UP001500212">
    <property type="component" value="Unassembled WGS sequence"/>
</dbReference>
<gene>
    <name evidence="2" type="ORF">GCM10023195_36600</name>
</gene>
<keyword evidence="1" id="KW-0812">Transmembrane</keyword>
<feature type="transmembrane region" description="Helical" evidence="1">
    <location>
        <begin position="33"/>
        <end position="50"/>
    </location>
</feature>
<keyword evidence="1" id="KW-1133">Transmembrane helix</keyword>
<organism evidence="2 3">
    <name type="scientific">Actinoallomurus liliacearum</name>
    <dbReference type="NCBI Taxonomy" id="1080073"/>
    <lineage>
        <taxon>Bacteria</taxon>
        <taxon>Bacillati</taxon>
        <taxon>Actinomycetota</taxon>
        <taxon>Actinomycetes</taxon>
        <taxon>Streptosporangiales</taxon>
        <taxon>Thermomonosporaceae</taxon>
        <taxon>Actinoallomurus</taxon>
    </lineage>
</organism>
<evidence type="ECO:0008006" key="4">
    <source>
        <dbReference type="Google" id="ProtNLM"/>
    </source>
</evidence>
<keyword evidence="1" id="KW-0472">Membrane</keyword>
<keyword evidence="3" id="KW-1185">Reference proteome</keyword>
<sequence>MSGVVTLALLAILVAFIVSRVAKKVGLGMSRDRVIGLIVVFVIVVLMVWGQKTGGK</sequence>
<accession>A0ABP8TLJ3</accession>